<dbReference type="SUPFAM" id="SSF53098">
    <property type="entry name" value="Ribonuclease H-like"/>
    <property type="match status" value="1"/>
</dbReference>
<dbReference type="GO" id="GO:0003676">
    <property type="term" value="F:nucleic acid binding"/>
    <property type="evidence" value="ECO:0007669"/>
    <property type="project" value="InterPro"/>
</dbReference>
<dbReference type="PANTHER" id="PTHR37984:SF5">
    <property type="entry name" value="PROTEIN NYNRIN-LIKE"/>
    <property type="match status" value="1"/>
</dbReference>
<dbReference type="AlphaFoldDB" id="A0AAN8Q819"/>
<dbReference type="Proteomes" id="UP001347796">
    <property type="component" value="Unassembled WGS sequence"/>
</dbReference>
<protein>
    <recommendedName>
        <fullName evidence="1">Integrase catalytic domain-containing protein</fullName>
    </recommendedName>
</protein>
<evidence type="ECO:0000259" key="1">
    <source>
        <dbReference type="PROSITE" id="PS50994"/>
    </source>
</evidence>
<comment type="caution">
    <text evidence="2">The sequence shown here is derived from an EMBL/GenBank/DDBJ whole genome shotgun (WGS) entry which is preliminary data.</text>
</comment>
<proteinExistence type="predicted"/>
<name>A0AAN8Q819_PATCE</name>
<sequence length="209" mass="23560">MMTNWICVYGVMGAIMTDNGGEFSSDEMREVASILDIKIYTTAGESPFQNGLCERVHAITDSMLLKLEAENNGVDKQTLLSWANMARNSLQMYNGFSSYQLVFGRSPNLPNIMNDTPPSIQGTTTSETFASHLNTLHASRKSYIQLEANERVHRGLRAKLRASEQIFQNGDMVYYKREGKDRWLGPGRVVFQDGKVIFVQRCICQSITK</sequence>
<dbReference type="Gene3D" id="3.30.420.10">
    <property type="entry name" value="Ribonuclease H-like superfamily/Ribonuclease H"/>
    <property type="match status" value="1"/>
</dbReference>
<dbReference type="EMBL" id="JAZGQO010000002">
    <property type="protein sequence ID" value="KAK6191222.1"/>
    <property type="molecule type" value="Genomic_DNA"/>
</dbReference>
<dbReference type="InterPro" id="IPR036397">
    <property type="entry name" value="RNaseH_sf"/>
</dbReference>
<feature type="domain" description="Integrase catalytic" evidence="1">
    <location>
        <begin position="1"/>
        <end position="115"/>
    </location>
</feature>
<dbReference type="GO" id="GO:0015074">
    <property type="term" value="P:DNA integration"/>
    <property type="evidence" value="ECO:0007669"/>
    <property type="project" value="InterPro"/>
</dbReference>
<gene>
    <name evidence="2" type="ORF">SNE40_002958</name>
</gene>
<keyword evidence="3" id="KW-1185">Reference proteome</keyword>
<organism evidence="2 3">
    <name type="scientific">Patella caerulea</name>
    <name type="common">Rayed Mediterranean limpet</name>
    <dbReference type="NCBI Taxonomy" id="87958"/>
    <lineage>
        <taxon>Eukaryota</taxon>
        <taxon>Metazoa</taxon>
        <taxon>Spiralia</taxon>
        <taxon>Lophotrochozoa</taxon>
        <taxon>Mollusca</taxon>
        <taxon>Gastropoda</taxon>
        <taxon>Patellogastropoda</taxon>
        <taxon>Patelloidea</taxon>
        <taxon>Patellidae</taxon>
        <taxon>Patella</taxon>
    </lineage>
</organism>
<dbReference type="InterPro" id="IPR050951">
    <property type="entry name" value="Retrovirus_Pol_polyprotein"/>
</dbReference>
<dbReference type="InterPro" id="IPR012337">
    <property type="entry name" value="RNaseH-like_sf"/>
</dbReference>
<evidence type="ECO:0000313" key="3">
    <source>
        <dbReference type="Proteomes" id="UP001347796"/>
    </source>
</evidence>
<dbReference type="PROSITE" id="PS50994">
    <property type="entry name" value="INTEGRASE"/>
    <property type="match status" value="1"/>
</dbReference>
<accession>A0AAN8Q819</accession>
<dbReference type="PANTHER" id="PTHR37984">
    <property type="entry name" value="PROTEIN CBG26694"/>
    <property type="match status" value="1"/>
</dbReference>
<dbReference type="InterPro" id="IPR001584">
    <property type="entry name" value="Integrase_cat-core"/>
</dbReference>
<reference evidence="2 3" key="1">
    <citation type="submission" date="2024-01" db="EMBL/GenBank/DDBJ databases">
        <title>The genome of the rayed Mediterranean limpet Patella caerulea (Linnaeus, 1758).</title>
        <authorList>
            <person name="Anh-Thu Weber A."/>
            <person name="Halstead-Nussloch G."/>
        </authorList>
    </citation>
    <scope>NUCLEOTIDE SEQUENCE [LARGE SCALE GENOMIC DNA]</scope>
    <source>
        <strain evidence="2">AATW-2023a</strain>
        <tissue evidence="2">Whole specimen</tissue>
    </source>
</reference>
<evidence type="ECO:0000313" key="2">
    <source>
        <dbReference type="EMBL" id="KAK6191222.1"/>
    </source>
</evidence>